<dbReference type="EMBL" id="PYBJ01000001">
    <property type="protein sequence ID" value="PSM44707.1"/>
    <property type="molecule type" value="Genomic_DNA"/>
</dbReference>
<sequence length="59" mass="6453">MTDPRVPPQETPPAEGSIAEAHEERADGGMWEHPGVWVWLIVLGAVIVAAFFIARIFAL</sequence>
<name>A0A2P8QEP2_9ACTN</name>
<feature type="region of interest" description="Disordered" evidence="1">
    <location>
        <begin position="1"/>
        <end position="25"/>
    </location>
</feature>
<evidence type="ECO:0000313" key="3">
    <source>
        <dbReference type="EMBL" id="PSM44707.1"/>
    </source>
</evidence>
<keyword evidence="2" id="KW-0812">Transmembrane</keyword>
<evidence type="ECO:0000313" key="4">
    <source>
        <dbReference type="Proteomes" id="UP000240429"/>
    </source>
</evidence>
<accession>A0A2P8QEP2</accession>
<dbReference type="OrthoDB" id="4314417at2"/>
<evidence type="ECO:0000256" key="1">
    <source>
        <dbReference type="SAM" id="MobiDB-lite"/>
    </source>
</evidence>
<proteinExistence type="predicted"/>
<gene>
    <name evidence="3" type="ORF">C6Y14_00760</name>
</gene>
<dbReference type="InterPro" id="IPR045512">
    <property type="entry name" value="DUF6480"/>
</dbReference>
<organism evidence="3 4">
    <name type="scientific">Streptomyces dioscori</name>
    <dbReference type="NCBI Taxonomy" id="2109333"/>
    <lineage>
        <taxon>Bacteria</taxon>
        <taxon>Bacillati</taxon>
        <taxon>Actinomycetota</taxon>
        <taxon>Actinomycetes</taxon>
        <taxon>Kitasatosporales</taxon>
        <taxon>Streptomycetaceae</taxon>
        <taxon>Streptomyces</taxon>
        <taxon>Streptomyces aurantiacus group</taxon>
    </lineage>
</organism>
<keyword evidence="2" id="KW-1133">Transmembrane helix</keyword>
<dbReference type="AlphaFoldDB" id="A0A2P8QEP2"/>
<keyword evidence="2" id="KW-0472">Membrane</keyword>
<evidence type="ECO:0000256" key="2">
    <source>
        <dbReference type="SAM" id="Phobius"/>
    </source>
</evidence>
<dbReference type="Proteomes" id="UP000240429">
    <property type="component" value="Unassembled WGS sequence"/>
</dbReference>
<keyword evidence="4" id="KW-1185">Reference proteome</keyword>
<comment type="caution">
    <text evidence="3">The sequence shown here is derived from an EMBL/GenBank/DDBJ whole genome shotgun (WGS) entry which is preliminary data.</text>
</comment>
<reference evidence="3 4" key="1">
    <citation type="submission" date="2018-03" db="EMBL/GenBank/DDBJ databases">
        <title>Streptomyces dioscori sp. nov., a novel endophytic actinobacterium isolated from bulbil of Dioscorea bulbifera L.</title>
        <authorList>
            <person name="Zhikuan W."/>
        </authorList>
    </citation>
    <scope>NUCLEOTIDE SEQUENCE [LARGE SCALE GENOMIC DNA]</scope>
    <source>
        <strain evidence="3 4">A217</strain>
    </source>
</reference>
<protein>
    <submittedName>
        <fullName evidence="3">Uncharacterized protein</fullName>
    </submittedName>
</protein>
<dbReference type="Pfam" id="PF20088">
    <property type="entry name" value="DUF6480"/>
    <property type="match status" value="1"/>
</dbReference>
<dbReference type="RefSeq" id="WP_107014462.1">
    <property type="nucleotide sequence ID" value="NZ_KZ679038.1"/>
</dbReference>
<feature type="compositionally biased region" description="Pro residues" evidence="1">
    <location>
        <begin position="1"/>
        <end position="11"/>
    </location>
</feature>
<feature type="transmembrane region" description="Helical" evidence="2">
    <location>
        <begin position="36"/>
        <end position="58"/>
    </location>
</feature>